<dbReference type="Proteomes" id="UP001163283">
    <property type="component" value="Chromosome"/>
</dbReference>
<dbReference type="EMBL" id="CP087781">
    <property type="protein sequence ID" value="UZA51329.1"/>
    <property type="molecule type" value="Genomic_DNA"/>
</dbReference>
<dbReference type="KEGG" id="mboi:DQF64_12540"/>
<evidence type="ECO:0000313" key="5">
    <source>
        <dbReference type="Proteomes" id="UP000254133"/>
    </source>
</evidence>
<feature type="coiled-coil region" evidence="1">
    <location>
        <begin position="3"/>
        <end position="44"/>
    </location>
</feature>
<gene>
    <name evidence="3" type="ORF">LP092_01895</name>
    <name evidence="4" type="ORF">LP129_12710</name>
    <name evidence="2" type="ORF">NCTC9426_01337</name>
</gene>
<evidence type="ECO:0000313" key="4">
    <source>
        <dbReference type="EMBL" id="UZA51329.1"/>
    </source>
</evidence>
<dbReference type="Proteomes" id="UP000254133">
    <property type="component" value="Unassembled WGS sequence"/>
</dbReference>
<evidence type="ECO:0000313" key="6">
    <source>
        <dbReference type="Proteomes" id="UP001163283"/>
    </source>
</evidence>
<dbReference type="EMBL" id="UGPZ01000002">
    <property type="protein sequence ID" value="STY91289.1"/>
    <property type="molecule type" value="Genomic_DNA"/>
</dbReference>
<reference evidence="3 6" key="2">
    <citation type="journal article" date="2022" name="BMC Microbiol.">
        <title>Whole genome sequencing of Moraxella bovis strains from North America reveals two genotypes with different genetic determinants.</title>
        <authorList>
            <person name="Wynn E.L."/>
            <person name="Hille M.M."/>
            <person name="Loy J.D."/>
            <person name="Schuller G."/>
            <person name="Kuhn K.L."/>
            <person name="Dickey A.M."/>
            <person name="Bono J.L."/>
            <person name="Clawson M.L."/>
        </authorList>
    </citation>
    <scope>NUCLEOTIDE SEQUENCE</scope>
    <source>
        <strain evidence="3">SAM102599</strain>
        <strain evidence="4 6">SAM57978</strain>
    </source>
</reference>
<keyword evidence="1" id="KW-0175">Coiled coil</keyword>
<organism evidence="2 5">
    <name type="scientific">Moraxella bovis</name>
    <dbReference type="NCBI Taxonomy" id="476"/>
    <lineage>
        <taxon>Bacteria</taxon>
        <taxon>Pseudomonadati</taxon>
        <taxon>Pseudomonadota</taxon>
        <taxon>Gammaproteobacteria</taxon>
        <taxon>Moraxellales</taxon>
        <taxon>Moraxellaceae</taxon>
        <taxon>Moraxella</taxon>
    </lineage>
</organism>
<evidence type="ECO:0000313" key="7">
    <source>
        <dbReference type="Proteomes" id="UP001163632"/>
    </source>
</evidence>
<dbReference type="Proteomes" id="UP001163632">
    <property type="component" value="Chromosome"/>
</dbReference>
<dbReference type="EMBL" id="CP087830">
    <property type="protein sequence ID" value="UZA03543.1"/>
    <property type="molecule type" value="Genomic_DNA"/>
</dbReference>
<sequence>MSKSTIKNDIAKIKNEIQKWHDELKQLNQEKSSYEMQIKELEMMPVNRADFGVLLKESIAQEANNYTKNIAQSLLQPEFSDKEMQEKHNGFKAMNERSLKDFEWCKNNQRFEWLFNAFRSHKNIITPSNSTETRQMLCWLIPDVVYEKTMHIINTEIGDEWGNDDLPSISERYELILSLKEKISSCQNRIDELQGVIDEMSSITIKPEI</sequence>
<name>A0A1S9ZW45_MORBO</name>
<dbReference type="STRING" id="476.B0182_11640"/>
<dbReference type="GeneID" id="77189617"/>
<evidence type="ECO:0000313" key="2">
    <source>
        <dbReference type="EMBL" id="STY91289.1"/>
    </source>
</evidence>
<reference evidence="2 5" key="1">
    <citation type="submission" date="2018-06" db="EMBL/GenBank/DDBJ databases">
        <authorList>
            <consortium name="Pathogen Informatics"/>
            <person name="Doyle S."/>
        </authorList>
    </citation>
    <scope>NUCLEOTIDE SEQUENCE [LARGE SCALE GENOMIC DNA]</scope>
    <source>
        <strain evidence="2 5">NCTC9426</strain>
    </source>
</reference>
<evidence type="ECO:0000313" key="3">
    <source>
        <dbReference type="EMBL" id="UZA03543.1"/>
    </source>
</evidence>
<proteinExistence type="predicted"/>
<keyword evidence="7" id="KW-1185">Reference proteome</keyword>
<accession>A0A1S9ZW45</accession>
<protein>
    <submittedName>
        <fullName evidence="2">Uncharacterized protein</fullName>
    </submittedName>
</protein>
<dbReference type="RefSeq" id="WP_078275074.1">
    <property type="nucleotide sequence ID" value="NZ_CP030241.1"/>
</dbReference>
<evidence type="ECO:0000256" key="1">
    <source>
        <dbReference type="SAM" id="Coils"/>
    </source>
</evidence>
<dbReference type="AlphaFoldDB" id="A0A1S9ZW45"/>